<dbReference type="EMBL" id="MCFA01000041">
    <property type="protein sequence ID" value="ORY13467.1"/>
    <property type="molecule type" value="Genomic_DNA"/>
</dbReference>
<gene>
    <name evidence="2" type="ORF">BCR34DRAFT_263256</name>
</gene>
<feature type="region of interest" description="Disordered" evidence="1">
    <location>
        <begin position="178"/>
        <end position="242"/>
    </location>
</feature>
<dbReference type="Proteomes" id="UP000193144">
    <property type="component" value="Unassembled WGS sequence"/>
</dbReference>
<keyword evidence="3" id="KW-1185">Reference proteome</keyword>
<evidence type="ECO:0000256" key="1">
    <source>
        <dbReference type="SAM" id="MobiDB-lite"/>
    </source>
</evidence>
<feature type="region of interest" description="Disordered" evidence="1">
    <location>
        <begin position="1"/>
        <end position="68"/>
    </location>
</feature>
<evidence type="ECO:0000313" key="2">
    <source>
        <dbReference type="EMBL" id="ORY13467.1"/>
    </source>
</evidence>
<reference evidence="2 3" key="1">
    <citation type="submission" date="2016-07" db="EMBL/GenBank/DDBJ databases">
        <title>Pervasive Adenine N6-methylation of Active Genes in Fungi.</title>
        <authorList>
            <consortium name="DOE Joint Genome Institute"/>
            <person name="Mondo S.J."/>
            <person name="Dannebaum R.O."/>
            <person name="Kuo R.C."/>
            <person name="Labutti K."/>
            <person name="Haridas S."/>
            <person name="Kuo A."/>
            <person name="Salamov A."/>
            <person name="Ahrendt S.R."/>
            <person name="Lipzen A."/>
            <person name="Sullivan W."/>
            <person name="Andreopoulos W.B."/>
            <person name="Clum A."/>
            <person name="Lindquist E."/>
            <person name="Daum C."/>
            <person name="Ramamoorthy G.K."/>
            <person name="Gryganskyi A."/>
            <person name="Culley D."/>
            <person name="Magnuson J.K."/>
            <person name="James T.Y."/>
            <person name="O'Malley M.A."/>
            <person name="Stajich J.E."/>
            <person name="Spatafora J.W."/>
            <person name="Visel A."/>
            <person name="Grigoriev I.V."/>
        </authorList>
    </citation>
    <scope>NUCLEOTIDE SEQUENCE [LARGE SCALE GENOMIC DNA]</scope>
    <source>
        <strain evidence="2 3">CBS 115471</strain>
    </source>
</reference>
<comment type="caution">
    <text evidence="2">The sequence shown here is derived from an EMBL/GenBank/DDBJ whole genome shotgun (WGS) entry which is preliminary data.</text>
</comment>
<protein>
    <submittedName>
        <fullName evidence="2">Uncharacterized protein</fullName>
    </submittedName>
</protein>
<proteinExistence type="predicted"/>
<name>A0A1Y1ZTU0_9PLEO</name>
<dbReference type="AlphaFoldDB" id="A0A1Y1ZTU0"/>
<sequence length="242" mass="26114">MDYDEYTFTPRAFGQNSAVGREFPDGGGVRLPTSRNVSSPASDETVTPSKDSARSHFPVPKSNYRTNSMPTLSTGTEAFGQHADFPSSPLMNVGRSGATQADYGLEMGASAESFRDRQDFISSAEDYMSTYSQFSNVESEAYYSARLNISSAEDATAKIVMTEKNIQSNNSSTIIGRVDTDRFLPGPSTYRRRQDRTTSLPFIPSPLAQSTFAAGHGYNGPRTPTSAISPGTIGDGRPPSGR</sequence>
<feature type="compositionally biased region" description="Polar residues" evidence="1">
    <location>
        <begin position="33"/>
        <end position="50"/>
    </location>
</feature>
<accession>A0A1Y1ZTU0</accession>
<organism evidence="2 3">
    <name type="scientific">Clohesyomyces aquaticus</name>
    <dbReference type="NCBI Taxonomy" id="1231657"/>
    <lineage>
        <taxon>Eukaryota</taxon>
        <taxon>Fungi</taxon>
        <taxon>Dikarya</taxon>
        <taxon>Ascomycota</taxon>
        <taxon>Pezizomycotina</taxon>
        <taxon>Dothideomycetes</taxon>
        <taxon>Pleosporomycetidae</taxon>
        <taxon>Pleosporales</taxon>
        <taxon>Lindgomycetaceae</taxon>
        <taxon>Clohesyomyces</taxon>
    </lineage>
</organism>
<evidence type="ECO:0000313" key="3">
    <source>
        <dbReference type="Proteomes" id="UP000193144"/>
    </source>
</evidence>